<gene>
    <name evidence="1" type="ORF">GCM10009716_48260</name>
</gene>
<evidence type="ECO:0000313" key="2">
    <source>
        <dbReference type="Proteomes" id="UP001501303"/>
    </source>
</evidence>
<sequence>MAETAHTVAVVADPADFARMRGYAGFASTGHRGYLRRMERHLRGLAAGGGETWLALFDPAEYAAYCARAGLDPDRPASRARYTGELAGRGATVRYDGHGLRPVLPALLAEAGKERLHELGSGLLDAAGQCPGCGRPHSTCAFERAAAVLAGMLRRCGPGRHHVVCSVRVAGHHLTAALPATIEGGQMVCREEPDALLMCTVLAAGLAAGAPGGLVLRSAPGPGGHAGEQVRGWRLETGRIEPLSEGEVFAAYCTDPVTGEPVPPEAGVRHLPGWALPPHHCGPG</sequence>
<protein>
    <submittedName>
        <fullName evidence="1">Uncharacterized protein</fullName>
    </submittedName>
</protein>
<evidence type="ECO:0000313" key="1">
    <source>
        <dbReference type="EMBL" id="GAA1935600.1"/>
    </source>
</evidence>
<comment type="caution">
    <text evidence="1">The sequence shown here is derived from an EMBL/GenBank/DDBJ whole genome shotgun (WGS) entry which is preliminary data.</text>
</comment>
<dbReference type="Proteomes" id="UP001501303">
    <property type="component" value="Unassembled WGS sequence"/>
</dbReference>
<reference evidence="2" key="1">
    <citation type="journal article" date="2019" name="Int. J. Syst. Evol. Microbiol.">
        <title>The Global Catalogue of Microorganisms (GCM) 10K type strain sequencing project: providing services to taxonomists for standard genome sequencing and annotation.</title>
        <authorList>
            <consortium name="The Broad Institute Genomics Platform"/>
            <consortium name="The Broad Institute Genome Sequencing Center for Infectious Disease"/>
            <person name="Wu L."/>
            <person name="Ma J."/>
        </authorList>
    </citation>
    <scope>NUCLEOTIDE SEQUENCE [LARGE SCALE GENOMIC DNA]</scope>
    <source>
        <strain evidence="2">JCM 13581</strain>
    </source>
</reference>
<dbReference type="RefSeq" id="WP_344266752.1">
    <property type="nucleotide sequence ID" value="NZ_BAAAMJ010000087.1"/>
</dbReference>
<accession>A0ABP5B7W4</accession>
<organism evidence="1 2">
    <name type="scientific">Streptomyces sodiiphilus</name>
    <dbReference type="NCBI Taxonomy" id="226217"/>
    <lineage>
        <taxon>Bacteria</taxon>
        <taxon>Bacillati</taxon>
        <taxon>Actinomycetota</taxon>
        <taxon>Actinomycetes</taxon>
        <taxon>Kitasatosporales</taxon>
        <taxon>Streptomycetaceae</taxon>
        <taxon>Streptomyces</taxon>
    </lineage>
</organism>
<dbReference type="EMBL" id="BAAAMJ010000087">
    <property type="protein sequence ID" value="GAA1935600.1"/>
    <property type="molecule type" value="Genomic_DNA"/>
</dbReference>
<keyword evidence="2" id="KW-1185">Reference proteome</keyword>
<proteinExistence type="predicted"/>
<name>A0ABP5B7W4_9ACTN</name>